<dbReference type="Gene3D" id="3.40.390.10">
    <property type="entry name" value="Collagenase (Catalytic Domain)"/>
    <property type="match status" value="1"/>
</dbReference>
<evidence type="ECO:0000256" key="7">
    <source>
        <dbReference type="ARBA" id="ARBA00023049"/>
    </source>
</evidence>
<keyword evidence="3" id="KW-0645">Protease</keyword>
<comment type="caution">
    <text evidence="11">The sequence shown here is derived from an EMBL/GenBank/DDBJ whole genome shotgun (WGS) entry which is preliminary data.</text>
</comment>
<feature type="domain" description="Lysine-specific metallo-endopeptidase" evidence="10">
    <location>
        <begin position="211"/>
        <end position="348"/>
    </location>
</feature>
<dbReference type="GO" id="GO:0016787">
    <property type="term" value="F:hydrolase activity"/>
    <property type="evidence" value="ECO:0007669"/>
    <property type="project" value="UniProtKB-KW"/>
</dbReference>
<feature type="chain" id="PRO_5045372282" evidence="9">
    <location>
        <begin position="25"/>
        <end position="355"/>
    </location>
</feature>
<evidence type="ECO:0000256" key="6">
    <source>
        <dbReference type="ARBA" id="ARBA00022833"/>
    </source>
</evidence>
<protein>
    <submittedName>
        <fullName evidence="11">M35 family metallo-endopeptidase</fullName>
        <ecNumber evidence="11">3.4.24.-</ecNumber>
    </submittedName>
</protein>
<dbReference type="EMBL" id="JAVIJC010000053">
    <property type="protein sequence ID" value="MDX8496186.1"/>
    <property type="molecule type" value="Genomic_DNA"/>
</dbReference>
<gene>
    <name evidence="11" type="ORF">RFN29_32175</name>
</gene>
<dbReference type="InterPro" id="IPR024079">
    <property type="entry name" value="MetalloPept_cat_dom_sf"/>
</dbReference>
<keyword evidence="4" id="KW-0479">Metal-binding</keyword>
<dbReference type="SMART" id="SM01351">
    <property type="entry name" value="Aspzincin_M35"/>
    <property type="match status" value="1"/>
</dbReference>
<evidence type="ECO:0000256" key="1">
    <source>
        <dbReference type="ARBA" id="ARBA00001947"/>
    </source>
</evidence>
<comment type="similarity">
    <text evidence="2">Belongs to the peptidase M35 family.</text>
</comment>
<dbReference type="SUPFAM" id="SSF55486">
    <property type="entry name" value="Metalloproteases ('zincins'), catalytic domain"/>
    <property type="match status" value="1"/>
</dbReference>
<evidence type="ECO:0000256" key="9">
    <source>
        <dbReference type="SAM" id="SignalP"/>
    </source>
</evidence>
<evidence type="ECO:0000259" key="10">
    <source>
        <dbReference type="SMART" id="SM01351"/>
    </source>
</evidence>
<feature type="signal peptide" evidence="9">
    <location>
        <begin position="1"/>
        <end position="24"/>
    </location>
</feature>
<evidence type="ECO:0000256" key="8">
    <source>
        <dbReference type="SAM" id="MobiDB-lite"/>
    </source>
</evidence>
<keyword evidence="9" id="KW-0732">Signal</keyword>
<proteinExistence type="inferred from homology"/>
<evidence type="ECO:0000313" key="11">
    <source>
        <dbReference type="EMBL" id="MDX8496186.1"/>
    </source>
</evidence>
<dbReference type="PANTHER" id="PTHR37016:SF3">
    <property type="entry name" value="NEUTRAL PROTEASE 2-RELATED"/>
    <property type="match status" value="1"/>
</dbReference>
<feature type="region of interest" description="Disordered" evidence="8">
    <location>
        <begin position="333"/>
        <end position="355"/>
    </location>
</feature>
<keyword evidence="5 11" id="KW-0378">Hydrolase</keyword>
<evidence type="ECO:0000256" key="2">
    <source>
        <dbReference type="ARBA" id="ARBA00010279"/>
    </source>
</evidence>
<reference evidence="11 12" key="1">
    <citation type="submission" date="2023-08" db="EMBL/GenBank/DDBJ databases">
        <title>Implementing the SeqCode for naming new Mesorhizobium species isolated from Vachellia karroo root nodules.</title>
        <authorList>
            <person name="Van Lill M."/>
        </authorList>
    </citation>
    <scope>NUCLEOTIDE SEQUENCE [LARGE SCALE GENOMIC DNA]</scope>
    <source>
        <strain evidence="11 12">VK22B</strain>
    </source>
</reference>
<evidence type="ECO:0000256" key="4">
    <source>
        <dbReference type="ARBA" id="ARBA00022723"/>
    </source>
</evidence>
<keyword evidence="12" id="KW-1185">Reference proteome</keyword>
<dbReference type="Proteomes" id="UP001271249">
    <property type="component" value="Unassembled WGS sequence"/>
</dbReference>
<organism evidence="11 12">
    <name type="scientific">Mesorhizobium captivum</name>
    <dbReference type="NCBI Taxonomy" id="3072319"/>
    <lineage>
        <taxon>Bacteria</taxon>
        <taxon>Pseudomonadati</taxon>
        <taxon>Pseudomonadota</taxon>
        <taxon>Alphaproteobacteria</taxon>
        <taxon>Hyphomicrobiales</taxon>
        <taxon>Phyllobacteriaceae</taxon>
        <taxon>Mesorhizobium</taxon>
    </lineage>
</organism>
<evidence type="ECO:0000256" key="3">
    <source>
        <dbReference type="ARBA" id="ARBA00022670"/>
    </source>
</evidence>
<dbReference type="InterPro" id="IPR050414">
    <property type="entry name" value="Fungal_M35_metalloproteases"/>
</dbReference>
<keyword evidence="6" id="KW-0862">Zinc</keyword>
<evidence type="ECO:0000313" key="12">
    <source>
        <dbReference type="Proteomes" id="UP001271249"/>
    </source>
</evidence>
<accession>A0ABU4ZAD8</accession>
<dbReference type="Gene3D" id="2.60.40.2970">
    <property type="match status" value="1"/>
</dbReference>
<keyword evidence="7" id="KW-0482">Metalloprotease</keyword>
<name>A0ABU4ZAD8_9HYPH</name>
<dbReference type="RefSeq" id="WP_320229892.1">
    <property type="nucleotide sequence ID" value="NZ_JAVIJC010000053.1"/>
</dbReference>
<dbReference type="Pfam" id="PF14521">
    <property type="entry name" value="Aspzincin_M35"/>
    <property type="match status" value="1"/>
</dbReference>
<sequence length="355" mass="38781">MPSIVRNIALLLSCFFSVVPLAFAQQNQEIEIVLQSRLPSYGNDTPLIIDFTLTNRSRSPIRVLSWTTPINGVSGEIFSVTRGSQPIQYIGRLVKRGEPTEADFINIEPGQSISVPVDLSLYYAIYEAGNYAVTYDTEGVGLLIGRPGALRRAQVLSNAATFRLLTGRIPPERVPLSAPKFDQCDSSQQDDIGAALAEANNIASAALQVLQDTPPAQQPNSQRYLTWFGAHTVGLYAKVTGNFSKILDALGNKTISFGCHGSECEPGDYSYVHRDQPYRIFVCHKFWLAAIKGTDSKSGTIIHEISHFFVVASTGDYSYGGQNAAKVLAVDNPPRATSDADSHEYFAEDNPELPM</sequence>
<dbReference type="InterPro" id="IPR029463">
    <property type="entry name" value="Lys_MEP"/>
</dbReference>
<evidence type="ECO:0000256" key="5">
    <source>
        <dbReference type="ARBA" id="ARBA00022801"/>
    </source>
</evidence>
<comment type="cofactor">
    <cofactor evidence="1">
        <name>Zn(2+)</name>
        <dbReference type="ChEBI" id="CHEBI:29105"/>
    </cofactor>
</comment>
<dbReference type="EC" id="3.4.24.-" evidence="11"/>
<dbReference type="PANTHER" id="PTHR37016">
    <property type="match status" value="1"/>
</dbReference>